<dbReference type="Pfam" id="PF04860">
    <property type="entry name" value="Phage_portal"/>
    <property type="match status" value="1"/>
</dbReference>
<name>A0ABQ0BGH9_9FIRM</name>
<dbReference type="NCBIfam" id="TIGR01537">
    <property type="entry name" value="portal_HK97"/>
    <property type="match status" value="1"/>
</dbReference>
<evidence type="ECO:0000313" key="2">
    <source>
        <dbReference type="Proteomes" id="UP001600943"/>
    </source>
</evidence>
<protein>
    <submittedName>
        <fullName evidence="1">Phage portal protein</fullName>
    </submittedName>
</protein>
<dbReference type="RefSeq" id="WP_288977489.1">
    <property type="nucleotide sequence ID" value="NZ_BAABYW010000001.1"/>
</dbReference>
<accession>A0ABQ0BGH9</accession>
<gene>
    <name evidence="1" type="ORF">K040078D81_46590</name>
</gene>
<evidence type="ECO:0000313" key="1">
    <source>
        <dbReference type="EMBL" id="GAA6410542.1"/>
    </source>
</evidence>
<dbReference type="InterPro" id="IPR006944">
    <property type="entry name" value="Phage/GTA_portal"/>
</dbReference>
<reference evidence="1 2" key="1">
    <citation type="submission" date="2024-04" db="EMBL/GenBank/DDBJ databases">
        <title>Defined microbial consortia suppress multidrug-resistant proinflammatory Enterobacteriaceae via ecological control.</title>
        <authorList>
            <person name="Furuichi M."/>
            <person name="Kawaguchi T."/>
            <person name="Pust M."/>
            <person name="Yasuma K."/>
            <person name="Plichta D."/>
            <person name="Hasegawa N."/>
            <person name="Ohya T."/>
            <person name="Bhattarai S."/>
            <person name="Sasajima S."/>
            <person name="Aoto Y."/>
            <person name="Tuganbaev T."/>
            <person name="Yaginuma M."/>
            <person name="Ueda M."/>
            <person name="Okahashi N."/>
            <person name="Amafuji K."/>
            <person name="Kiridooshi Y."/>
            <person name="Sugita K."/>
            <person name="Strazar M."/>
            <person name="Skelly A."/>
            <person name="Suda W."/>
            <person name="Hattori M."/>
            <person name="Nakamoto N."/>
            <person name="Caballero S."/>
            <person name="Norman J."/>
            <person name="Olle B."/>
            <person name="Tanoue T."/>
            <person name="Arita M."/>
            <person name="Bucci V."/>
            <person name="Atarashi K."/>
            <person name="Xavier R."/>
            <person name="Honda K."/>
        </authorList>
    </citation>
    <scope>NUCLEOTIDE SEQUENCE [LARGE SCALE GENOMIC DNA]</scope>
    <source>
        <strain evidence="2">k04-0078-D8-1</strain>
    </source>
</reference>
<keyword evidence="2" id="KW-1185">Reference proteome</keyword>
<dbReference type="InterPro" id="IPR006427">
    <property type="entry name" value="Portal_HK97"/>
</dbReference>
<dbReference type="Proteomes" id="UP001600943">
    <property type="component" value="Unassembled WGS sequence"/>
</dbReference>
<dbReference type="EMBL" id="BAABYW010000001">
    <property type="protein sequence ID" value="GAA6410542.1"/>
    <property type="molecule type" value="Genomic_DNA"/>
</dbReference>
<comment type="caution">
    <text evidence="1">The sequence shown here is derived from an EMBL/GenBank/DDBJ whole genome shotgun (WGS) entry which is preliminary data.</text>
</comment>
<proteinExistence type="predicted"/>
<organism evidence="1 2">
    <name type="scientific">Blautia hominis</name>
    <dbReference type="NCBI Taxonomy" id="2025493"/>
    <lineage>
        <taxon>Bacteria</taxon>
        <taxon>Bacillati</taxon>
        <taxon>Bacillota</taxon>
        <taxon>Clostridia</taxon>
        <taxon>Lachnospirales</taxon>
        <taxon>Lachnospiraceae</taxon>
        <taxon>Blautia</taxon>
    </lineage>
</organism>
<sequence length="402" mass="46167">MGFSIKRLFKSRETPQMERVATVEITDQQIHEAVTEVCLRELAFWTCVGKIANALTKCEFRTFVEGKEVFGEEYYTWNYEPNRNQNKAEFLSKAMEQLFRKNELLIVESYDGQLLVADSFSVVKNTLYGDTYRDVLVDDYQFSRSFRSDEVLHWRLNNKDVNAIINGLYNSYSKLIEYTAQSYLKSRGSRGTLDISAVAQSDKNFSEKLKTLMNDYFKTFFNSNNAVLPLFEGYTYKDLGSKTYSEGTSRDIKHQYDDIFDFTARGFSMPPSLAKGDVQDTSKAVDEMLTFCLDPLVQMLQQEINRKRTGRAQIMKGTYLQVNTTKVKHMDMFDISTPADKLISSGLYTINMLLRAIGEPQINEEWANTHMMTKNYAGIEEILRELSSSAQKGGVKEDGKTD</sequence>